<dbReference type="InterPro" id="IPR032466">
    <property type="entry name" value="Metal_Hydrolase"/>
</dbReference>
<organism evidence="3">
    <name type="scientific">uncultured Nocardioidaceae bacterium</name>
    <dbReference type="NCBI Taxonomy" id="253824"/>
    <lineage>
        <taxon>Bacteria</taxon>
        <taxon>Bacillati</taxon>
        <taxon>Actinomycetota</taxon>
        <taxon>Actinomycetes</taxon>
        <taxon>Propionibacteriales</taxon>
        <taxon>Nocardioidaceae</taxon>
        <taxon>environmental samples</taxon>
    </lineage>
</organism>
<sequence length="557" mass="57350">MSRPLLLRDGLVLTPAGTVPADVLVQDGRVVSVTPVDPTRSRGAARPVTEGGSTGQEGRLGGEVELGGRLVTPAFVDAHVHLAATGLAAQGADLSAARSAAEALELLAVHATRDDADEQAVLLGHGWDETGWPGGRPFSRTELDRAVGDRPAYVARVDVHSAVVSTALLRLLEDRAAAGQPTATDLAALPGWSDDGPLTRDAHHTVRGAYHALLPPTQRRDAVARALRAAAATGVGSVHELGAPHLSDRADALVAEEKRARAEQSGSALPRVVGYWGERGDLAFNRGTGWGAAGDICVDGAVGSRTAALVEPYADAPTTGHLYLTVEDVADHVVACTEAGLQAGFHAIGDRAVATTVAGLQRAAAHIGAGALRAARHRLEHVEMVTASQVEVLAELGVTASVQPLFDGWWGGTGRLYDQRLGARHRGMNPFATMHAAGVALAFGSDSPVTPVGPWQALRAAVRHSDPGQSLPAGVALDAHTRGGWAAARLEGGTLEPGAPADLAVWDVWSLEGALDPGEAVPACLLTLVGGRPAHGALDEHGTLDDLDDLCTGGARA</sequence>
<feature type="region of interest" description="Disordered" evidence="1">
    <location>
        <begin position="35"/>
        <end position="61"/>
    </location>
</feature>
<dbReference type="Pfam" id="PF07969">
    <property type="entry name" value="Amidohydro_3"/>
    <property type="match status" value="1"/>
</dbReference>
<dbReference type="SUPFAM" id="SSF51556">
    <property type="entry name" value="Metallo-dependent hydrolases"/>
    <property type="match status" value="1"/>
</dbReference>
<gene>
    <name evidence="3" type="ORF">AVDCRST_MAG36-1564</name>
</gene>
<dbReference type="Gene3D" id="3.20.20.140">
    <property type="entry name" value="Metal-dependent hydrolases"/>
    <property type="match status" value="1"/>
</dbReference>
<dbReference type="Gene3D" id="3.10.310.70">
    <property type="match status" value="1"/>
</dbReference>
<evidence type="ECO:0000256" key="1">
    <source>
        <dbReference type="SAM" id="MobiDB-lite"/>
    </source>
</evidence>
<dbReference type="InterPro" id="IPR011059">
    <property type="entry name" value="Metal-dep_hydrolase_composite"/>
</dbReference>
<dbReference type="InterPro" id="IPR013108">
    <property type="entry name" value="Amidohydro_3"/>
</dbReference>
<evidence type="ECO:0000313" key="3">
    <source>
        <dbReference type="EMBL" id="CAA9344275.1"/>
    </source>
</evidence>
<name>A0A6J4LX37_9ACTN</name>
<dbReference type="AlphaFoldDB" id="A0A6J4LX37"/>
<dbReference type="GO" id="GO:0016810">
    <property type="term" value="F:hydrolase activity, acting on carbon-nitrogen (but not peptide) bonds"/>
    <property type="evidence" value="ECO:0007669"/>
    <property type="project" value="InterPro"/>
</dbReference>
<feature type="compositionally biased region" description="Gly residues" evidence="1">
    <location>
        <begin position="52"/>
        <end position="61"/>
    </location>
</feature>
<dbReference type="PANTHER" id="PTHR22642:SF2">
    <property type="entry name" value="PROTEIN LONG AFTER FAR-RED 3"/>
    <property type="match status" value="1"/>
</dbReference>
<dbReference type="SUPFAM" id="SSF51338">
    <property type="entry name" value="Composite domain of metallo-dependent hydrolases"/>
    <property type="match status" value="1"/>
</dbReference>
<reference evidence="3" key="1">
    <citation type="submission" date="2020-02" db="EMBL/GenBank/DDBJ databases">
        <authorList>
            <person name="Meier V. D."/>
        </authorList>
    </citation>
    <scope>NUCLEOTIDE SEQUENCE</scope>
    <source>
        <strain evidence="3">AVDCRST_MAG36</strain>
    </source>
</reference>
<protein>
    <submittedName>
        <fullName evidence="3">Exoenzymes regulatory protein AepA in lipid-linked oligosaccharide synthesis cluster</fullName>
    </submittedName>
</protein>
<evidence type="ECO:0000259" key="2">
    <source>
        <dbReference type="Pfam" id="PF07969"/>
    </source>
</evidence>
<proteinExistence type="predicted"/>
<dbReference type="EMBL" id="CADCUH010000101">
    <property type="protein sequence ID" value="CAA9344275.1"/>
    <property type="molecule type" value="Genomic_DNA"/>
</dbReference>
<feature type="domain" description="Amidohydrolase 3" evidence="2">
    <location>
        <begin position="63"/>
        <end position="533"/>
    </location>
</feature>
<dbReference type="PANTHER" id="PTHR22642">
    <property type="entry name" value="IMIDAZOLONEPROPIONASE"/>
    <property type="match status" value="1"/>
</dbReference>
<accession>A0A6J4LX37</accession>
<dbReference type="Gene3D" id="2.30.40.10">
    <property type="entry name" value="Urease, subunit C, domain 1"/>
    <property type="match status" value="1"/>
</dbReference>